<keyword evidence="6" id="KW-0472">Membrane</keyword>
<dbReference type="CDD" id="cd07989">
    <property type="entry name" value="LPLAT_AGPAT-like"/>
    <property type="match status" value="1"/>
</dbReference>
<keyword evidence="4" id="KW-0443">Lipid metabolism</keyword>
<evidence type="ECO:0000313" key="8">
    <source>
        <dbReference type="EMBL" id="KTB43999.1"/>
    </source>
</evidence>
<evidence type="ECO:0000313" key="9">
    <source>
        <dbReference type="Proteomes" id="UP000054988"/>
    </source>
</evidence>
<dbReference type="InterPro" id="IPR004552">
    <property type="entry name" value="AGP_acyltrans"/>
</dbReference>
<feature type="region of interest" description="Disordered" evidence="5">
    <location>
        <begin position="272"/>
        <end position="372"/>
    </location>
</feature>
<dbReference type="SUPFAM" id="SSF69593">
    <property type="entry name" value="Glycerol-3-phosphate (1)-acyltransferase"/>
    <property type="match status" value="1"/>
</dbReference>
<reference evidence="8 9" key="1">
    <citation type="submission" date="2015-12" db="EMBL/GenBank/DDBJ databases">
        <title>Draft genome sequence of Moniliophthora roreri, the causal agent of frosty pod rot of cacao.</title>
        <authorList>
            <person name="Aime M.C."/>
            <person name="Diaz-Valderrama J.R."/>
            <person name="Kijpornyongpan T."/>
            <person name="Phillips-Mora W."/>
        </authorList>
    </citation>
    <scope>NUCLEOTIDE SEQUENCE [LARGE SCALE GENOMIC DNA]</scope>
    <source>
        <strain evidence="8 9">MCA 2952</strain>
    </source>
</reference>
<sequence length="372" mass="40364">MSFLFKLFKPLAYVSLPVIFIRTFAMSSPKGRYYCRLGIYLGCLTAIATWGAVVAATMSIVGRRFDVNFIIARTFHALTSRVLGIKIEVEGEEYLETRPAVFMSNHQSMLDILSVAKTMPMRTSMMSKNSLRFTPLGPFMIMSGAVFIDRGNNARAVRSLEAAGELMKAKQISLWMYPEGTRHLSQVPDMLPLKKGGFHLAIQAGIPIVPVVTENYWRLYHKDVFESGVVKVRVLPPVPTVGLTAKDVPDLAAKVRNQMIDALRDISVKVPAEKTTDVSPSGAEEAQDPLPSITMSSDGPSLSPTPSPGPSDRDGQISPPPETSRAIDQGLTSARQGSTASIASSSTGVRTASENGTETEEDEGMILVGRPT</sequence>
<evidence type="ECO:0000256" key="6">
    <source>
        <dbReference type="SAM" id="Phobius"/>
    </source>
</evidence>
<dbReference type="GO" id="GO:0006654">
    <property type="term" value="P:phosphatidic acid biosynthetic process"/>
    <property type="evidence" value="ECO:0007669"/>
    <property type="project" value="TreeGrafter"/>
</dbReference>
<organism evidence="8 9">
    <name type="scientific">Moniliophthora roreri</name>
    <name type="common">Frosty pod rot fungus</name>
    <name type="synonym">Monilia roreri</name>
    <dbReference type="NCBI Taxonomy" id="221103"/>
    <lineage>
        <taxon>Eukaryota</taxon>
        <taxon>Fungi</taxon>
        <taxon>Dikarya</taxon>
        <taxon>Basidiomycota</taxon>
        <taxon>Agaricomycotina</taxon>
        <taxon>Agaricomycetes</taxon>
        <taxon>Agaricomycetidae</taxon>
        <taxon>Agaricales</taxon>
        <taxon>Marasmiineae</taxon>
        <taxon>Marasmiaceae</taxon>
        <taxon>Moniliophthora</taxon>
    </lineage>
</organism>
<dbReference type="Pfam" id="PF01553">
    <property type="entry name" value="Acyltransferase"/>
    <property type="match status" value="1"/>
</dbReference>
<gene>
    <name evidence="8" type="ORF">WG66_3430</name>
</gene>
<dbReference type="AlphaFoldDB" id="A0A0W0G613"/>
<comment type="domain">
    <text evidence="4">The HXXXXD motif is essential for acyltransferase activity and may constitute the binding site for the phosphate moiety of the glycerol-3-phosphate.</text>
</comment>
<dbReference type="SMART" id="SM00563">
    <property type="entry name" value="PlsC"/>
    <property type="match status" value="1"/>
</dbReference>
<keyword evidence="6" id="KW-1133">Transmembrane helix</keyword>
<dbReference type="GO" id="GO:0003841">
    <property type="term" value="F:1-acylglycerol-3-phosphate O-acyltransferase activity"/>
    <property type="evidence" value="ECO:0007669"/>
    <property type="project" value="UniProtKB-UniRule"/>
</dbReference>
<feature type="transmembrane region" description="Helical" evidence="6">
    <location>
        <begin position="7"/>
        <end position="25"/>
    </location>
</feature>
<name>A0A0W0G613_MONRR</name>
<comment type="caution">
    <text evidence="8">The sequence shown here is derived from an EMBL/GenBank/DDBJ whole genome shotgun (WGS) entry which is preliminary data.</text>
</comment>
<dbReference type="GO" id="GO:0016020">
    <property type="term" value="C:membrane"/>
    <property type="evidence" value="ECO:0007669"/>
    <property type="project" value="InterPro"/>
</dbReference>
<feature type="transmembrane region" description="Helical" evidence="6">
    <location>
        <begin position="37"/>
        <end position="61"/>
    </location>
</feature>
<proteinExistence type="inferred from homology"/>
<evidence type="ECO:0000259" key="7">
    <source>
        <dbReference type="SMART" id="SM00563"/>
    </source>
</evidence>
<comment type="catalytic activity">
    <reaction evidence="4">
        <text>a 1-acyl-sn-glycero-3-phosphate + an acyl-CoA = a 1,2-diacyl-sn-glycero-3-phosphate + CoA</text>
        <dbReference type="Rhea" id="RHEA:19709"/>
        <dbReference type="ChEBI" id="CHEBI:57287"/>
        <dbReference type="ChEBI" id="CHEBI:57970"/>
        <dbReference type="ChEBI" id="CHEBI:58342"/>
        <dbReference type="ChEBI" id="CHEBI:58608"/>
        <dbReference type="EC" id="2.3.1.51"/>
    </reaction>
</comment>
<protein>
    <recommendedName>
        <fullName evidence="4">1-acyl-sn-glycerol-3-phosphate acyltransferase</fullName>
        <ecNumber evidence="4">2.3.1.51</ecNumber>
    </recommendedName>
</protein>
<feature type="domain" description="Phospholipid/glycerol acyltransferase" evidence="7">
    <location>
        <begin position="100"/>
        <end position="216"/>
    </location>
</feature>
<keyword evidence="4" id="KW-0444">Lipid biosynthesis</keyword>
<keyword evidence="4" id="KW-0594">Phospholipid biosynthesis</keyword>
<dbReference type="Proteomes" id="UP000054988">
    <property type="component" value="Unassembled WGS sequence"/>
</dbReference>
<accession>A0A0W0G613</accession>
<comment type="similarity">
    <text evidence="1 4">Belongs to the 1-acyl-sn-glycerol-3-phosphate acyltransferase family.</text>
</comment>
<keyword evidence="6" id="KW-0812">Transmembrane</keyword>
<feature type="compositionally biased region" description="Low complexity" evidence="5">
    <location>
        <begin position="337"/>
        <end position="348"/>
    </location>
</feature>
<dbReference type="EC" id="2.3.1.51" evidence="4"/>
<dbReference type="PANTHER" id="PTHR10434">
    <property type="entry name" value="1-ACYL-SN-GLYCEROL-3-PHOSPHATE ACYLTRANSFERASE"/>
    <property type="match status" value="1"/>
</dbReference>
<evidence type="ECO:0000256" key="4">
    <source>
        <dbReference type="RuleBase" id="RU361267"/>
    </source>
</evidence>
<dbReference type="GO" id="GO:0005783">
    <property type="term" value="C:endoplasmic reticulum"/>
    <property type="evidence" value="ECO:0007669"/>
    <property type="project" value="TreeGrafter"/>
</dbReference>
<dbReference type="NCBIfam" id="TIGR00530">
    <property type="entry name" value="AGP_acyltrn"/>
    <property type="match status" value="1"/>
</dbReference>
<keyword evidence="4" id="KW-1208">Phospholipid metabolism</keyword>
<dbReference type="InterPro" id="IPR002123">
    <property type="entry name" value="Plipid/glycerol_acylTrfase"/>
</dbReference>
<dbReference type="PANTHER" id="PTHR10434:SF11">
    <property type="entry name" value="1-ACYL-SN-GLYCEROL-3-PHOSPHATE ACYLTRANSFERASE"/>
    <property type="match status" value="1"/>
</dbReference>
<evidence type="ECO:0000256" key="1">
    <source>
        <dbReference type="ARBA" id="ARBA00008655"/>
    </source>
</evidence>
<evidence type="ECO:0000256" key="3">
    <source>
        <dbReference type="ARBA" id="ARBA00023315"/>
    </source>
</evidence>
<evidence type="ECO:0000256" key="5">
    <source>
        <dbReference type="SAM" id="MobiDB-lite"/>
    </source>
</evidence>
<dbReference type="eggNOG" id="KOG2848">
    <property type="taxonomic scope" value="Eukaryota"/>
</dbReference>
<dbReference type="EMBL" id="LATX01001028">
    <property type="protein sequence ID" value="KTB43999.1"/>
    <property type="molecule type" value="Genomic_DNA"/>
</dbReference>
<keyword evidence="2 4" id="KW-0808">Transferase</keyword>
<keyword evidence="3 4" id="KW-0012">Acyltransferase</keyword>
<evidence type="ECO:0000256" key="2">
    <source>
        <dbReference type="ARBA" id="ARBA00022679"/>
    </source>
</evidence>